<organism evidence="6 7">
    <name type="scientific">Streptomyces kaniharaensis</name>
    <dbReference type="NCBI Taxonomy" id="212423"/>
    <lineage>
        <taxon>Bacteria</taxon>
        <taxon>Bacillati</taxon>
        <taxon>Actinomycetota</taxon>
        <taxon>Actinomycetes</taxon>
        <taxon>Kitasatosporales</taxon>
        <taxon>Streptomycetaceae</taxon>
        <taxon>Streptomyces</taxon>
    </lineage>
</organism>
<evidence type="ECO:0000256" key="1">
    <source>
        <dbReference type="ARBA" id="ARBA00001947"/>
    </source>
</evidence>
<evidence type="ECO:0000256" key="5">
    <source>
        <dbReference type="ARBA" id="ARBA00024029"/>
    </source>
</evidence>
<keyword evidence="2" id="KW-0479">Metal-binding</keyword>
<dbReference type="PANTHER" id="PTHR35005:SF1">
    <property type="entry name" value="2-AMINO-5-FORMYLAMINO-6-RIBOSYLAMINOPYRIMIDIN-4(3H)-ONE 5'-MONOPHOSPHATE DEFORMYLASE"/>
    <property type="match status" value="1"/>
</dbReference>
<dbReference type="EMBL" id="WBOF01000001">
    <property type="protein sequence ID" value="MQS12209.1"/>
    <property type="molecule type" value="Genomic_DNA"/>
</dbReference>
<gene>
    <name evidence="6" type="ORF">F7Q99_07850</name>
</gene>
<proteinExistence type="inferred from homology"/>
<accession>A0A6N7KNR6</accession>
<keyword evidence="7" id="KW-1185">Reference proteome</keyword>
<dbReference type="Pfam" id="PF02633">
    <property type="entry name" value="Creatininase"/>
    <property type="match status" value="1"/>
</dbReference>
<dbReference type="OrthoDB" id="9801445at2"/>
<evidence type="ECO:0000256" key="3">
    <source>
        <dbReference type="ARBA" id="ARBA00022801"/>
    </source>
</evidence>
<dbReference type="AlphaFoldDB" id="A0A6N7KNR6"/>
<keyword evidence="4" id="KW-0862">Zinc</keyword>
<evidence type="ECO:0000313" key="7">
    <source>
        <dbReference type="Proteomes" id="UP000450000"/>
    </source>
</evidence>
<comment type="cofactor">
    <cofactor evidence="1">
        <name>Zn(2+)</name>
        <dbReference type="ChEBI" id="CHEBI:29105"/>
    </cofactor>
</comment>
<dbReference type="InterPro" id="IPR024087">
    <property type="entry name" value="Creatininase-like_sf"/>
</dbReference>
<dbReference type="GO" id="GO:0046872">
    <property type="term" value="F:metal ion binding"/>
    <property type="evidence" value="ECO:0007669"/>
    <property type="project" value="UniProtKB-KW"/>
</dbReference>
<dbReference type="GO" id="GO:0009231">
    <property type="term" value="P:riboflavin biosynthetic process"/>
    <property type="evidence" value="ECO:0007669"/>
    <property type="project" value="TreeGrafter"/>
</dbReference>
<evidence type="ECO:0000256" key="2">
    <source>
        <dbReference type="ARBA" id="ARBA00022723"/>
    </source>
</evidence>
<dbReference type="RefSeq" id="WP_153460646.1">
    <property type="nucleotide sequence ID" value="NZ_WBOF01000001.1"/>
</dbReference>
<evidence type="ECO:0000256" key="4">
    <source>
        <dbReference type="ARBA" id="ARBA00022833"/>
    </source>
</evidence>
<comment type="similarity">
    <text evidence="5">Belongs to the creatininase superfamily.</text>
</comment>
<dbReference type="InterPro" id="IPR003785">
    <property type="entry name" value="Creatininase/forma_Hydrolase"/>
</dbReference>
<dbReference type="GO" id="GO:0016811">
    <property type="term" value="F:hydrolase activity, acting on carbon-nitrogen (but not peptide) bonds, in linear amides"/>
    <property type="evidence" value="ECO:0007669"/>
    <property type="project" value="TreeGrafter"/>
</dbReference>
<dbReference type="Proteomes" id="UP000450000">
    <property type="component" value="Unassembled WGS sequence"/>
</dbReference>
<sequence>MDALITAATSADERRRSAKIAVLPVGSFEQHGDHLPLTTDTVVASQIAQRIATDYDLFLLPPITMSCSHEHAHMPGTVSISAATLYAVINDIWKSLQASGIPGLLIVNGHGGNYVLSNVVQEANTGGPYVALFPVREDWHRAREAAGLESSSAEDMHGGELEVSLLLHGAPHLVREGIEQDDHSVPERPHLLTLGMSGYTTNGIIGTPSLGTATKGKLLLESLSRSAAAHLSILTNEKVPSPQTEEG</sequence>
<evidence type="ECO:0000313" key="6">
    <source>
        <dbReference type="EMBL" id="MQS12209.1"/>
    </source>
</evidence>
<keyword evidence="3" id="KW-0378">Hydrolase</keyword>
<comment type="caution">
    <text evidence="6">The sequence shown here is derived from an EMBL/GenBank/DDBJ whole genome shotgun (WGS) entry which is preliminary data.</text>
</comment>
<dbReference type="Gene3D" id="3.40.50.10310">
    <property type="entry name" value="Creatininase"/>
    <property type="match status" value="1"/>
</dbReference>
<name>A0A6N7KNR6_9ACTN</name>
<protein>
    <submittedName>
        <fullName evidence="6">Creatininase family protein</fullName>
    </submittedName>
</protein>
<reference evidence="6 7" key="1">
    <citation type="submission" date="2019-09" db="EMBL/GenBank/DDBJ databases">
        <title>Genome Sequences of Streptomyces kaniharaensis ATCC 21070.</title>
        <authorList>
            <person name="Zhu W."/>
            <person name="De Crecy-Lagard V."/>
            <person name="Richards N.G."/>
        </authorList>
    </citation>
    <scope>NUCLEOTIDE SEQUENCE [LARGE SCALE GENOMIC DNA]</scope>
    <source>
        <strain evidence="6 7">SF-557</strain>
    </source>
</reference>
<dbReference type="PANTHER" id="PTHR35005">
    <property type="entry name" value="3-DEHYDRO-SCYLLO-INOSOSE HYDROLASE"/>
    <property type="match status" value="1"/>
</dbReference>
<dbReference type="SUPFAM" id="SSF102215">
    <property type="entry name" value="Creatininase"/>
    <property type="match status" value="1"/>
</dbReference>